<dbReference type="EMBL" id="GCES01116801">
    <property type="protein sequence ID" value="JAQ69521.1"/>
    <property type="molecule type" value="Transcribed_RNA"/>
</dbReference>
<name>A0A146SR22_FUNHE</name>
<dbReference type="EMBL" id="GCES01103238">
    <property type="protein sequence ID" value="JAQ83084.1"/>
    <property type="molecule type" value="Transcribed_RNA"/>
</dbReference>
<evidence type="ECO:0000256" key="1">
    <source>
        <dbReference type="SAM" id="Phobius"/>
    </source>
</evidence>
<proteinExistence type="predicted"/>
<keyword evidence="1" id="KW-0472">Membrane</keyword>
<protein>
    <submittedName>
        <fullName evidence="2">Uncharacterized protein</fullName>
    </submittedName>
</protein>
<dbReference type="AlphaFoldDB" id="A0A146SR22"/>
<feature type="transmembrane region" description="Helical" evidence="1">
    <location>
        <begin position="150"/>
        <end position="168"/>
    </location>
</feature>
<evidence type="ECO:0000313" key="2">
    <source>
        <dbReference type="EMBL" id="JAQ83084.1"/>
    </source>
</evidence>
<organism evidence="2">
    <name type="scientific">Fundulus heteroclitus</name>
    <name type="common">Killifish</name>
    <name type="synonym">Mummichog</name>
    <dbReference type="NCBI Taxonomy" id="8078"/>
    <lineage>
        <taxon>Eukaryota</taxon>
        <taxon>Metazoa</taxon>
        <taxon>Chordata</taxon>
        <taxon>Craniata</taxon>
        <taxon>Vertebrata</taxon>
        <taxon>Euteleostomi</taxon>
        <taxon>Actinopterygii</taxon>
        <taxon>Neopterygii</taxon>
        <taxon>Teleostei</taxon>
        <taxon>Neoteleostei</taxon>
        <taxon>Acanthomorphata</taxon>
        <taxon>Ovalentaria</taxon>
        <taxon>Atherinomorphae</taxon>
        <taxon>Cyprinodontiformes</taxon>
        <taxon>Fundulidae</taxon>
        <taxon>Fundulus</taxon>
    </lineage>
</organism>
<accession>A0A146SR22</accession>
<keyword evidence="1" id="KW-0812">Transmembrane</keyword>
<keyword evidence="1" id="KW-1133">Transmembrane helix</keyword>
<reference evidence="2" key="1">
    <citation type="submission" date="2015-01" db="EMBL/GenBank/DDBJ databases">
        <title>EvidentialGene: Evidence-directed Construction of Complete mRNA Transcriptomes without Genomes.</title>
        <authorList>
            <person name="Gilbert D.G."/>
        </authorList>
    </citation>
    <scope>NUCLEOTIDE SEQUENCE</scope>
</reference>
<sequence length="176" mass="20404">MLIFSKYFFIRAKSTFKYVLLLIIIIICFPKKSPINISHVFLNNSPRVFRTINHIQSLKCKLSMSVRNFFINQVHMMHTVNRASFCKVLYNLRIKCHHPACSSLSPQLGDGGAAIDHATYSLSLLHPCVRRPLLRQGEEPLELKPKRLPLQLNLIIYTVFFLFFAKSVQINCTRVR</sequence>